<dbReference type="NCBIfam" id="TIGR01451">
    <property type="entry name" value="B_ant_repeat"/>
    <property type="match status" value="1"/>
</dbReference>
<dbReference type="Proteomes" id="UP000050360">
    <property type="component" value="Unassembled WGS sequence"/>
</dbReference>
<feature type="domain" description="DUF11" evidence="2">
    <location>
        <begin position="141"/>
        <end position="188"/>
    </location>
</feature>
<keyword evidence="1" id="KW-0812">Transmembrane</keyword>
<keyword evidence="1" id="KW-1133">Transmembrane helix</keyword>
<evidence type="ECO:0000313" key="3">
    <source>
        <dbReference type="EMBL" id="KPQ42273.1"/>
    </source>
</evidence>
<dbReference type="InterPro" id="IPR047589">
    <property type="entry name" value="DUF11_rpt"/>
</dbReference>
<dbReference type="Gene3D" id="2.60.40.10">
    <property type="entry name" value="Immunoglobulins"/>
    <property type="match status" value="1"/>
</dbReference>
<organism evidence="3 4">
    <name type="scientific">Candidatus Methanoperedens nitratireducens</name>
    <dbReference type="NCBI Taxonomy" id="1392998"/>
    <lineage>
        <taxon>Archaea</taxon>
        <taxon>Methanobacteriati</taxon>
        <taxon>Methanobacteriota</taxon>
        <taxon>Stenosarchaea group</taxon>
        <taxon>Methanomicrobia</taxon>
        <taxon>Methanosarcinales</taxon>
        <taxon>ANME-2 cluster</taxon>
        <taxon>Candidatus Methanoperedentaceae</taxon>
        <taxon>Candidatus Methanoperedens</taxon>
    </lineage>
</organism>
<gene>
    <name evidence="3" type="ORF">MPEBLZ_03157</name>
</gene>
<dbReference type="AlphaFoldDB" id="A0A0P7ZFE6"/>
<name>A0A0P7ZFE6_9EURY</name>
<dbReference type="Pfam" id="PF01345">
    <property type="entry name" value="DUF11"/>
    <property type="match status" value="1"/>
</dbReference>
<evidence type="ECO:0000256" key="1">
    <source>
        <dbReference type="SAM" id="Phobius"/>
    </source>
</evidence>
<evidence type="ECO:0000259" key="2">
    <source>
        <dbReference type="Pfam" id="PF01345"/>
    </source>
</evidence>
<proteinExistence type="predicted"/>
<dbReference type="InterPro" id="IPR001434">
    <property type="entry name" value="OmcB-like_DUF11"/>
</dbReference>
<protein>
    <submittedName>
        <fullName evidence="3">Translocon-associated protein beta (TRAPB)</fullName>
    </submittedName>
</protein>
<dbReference type="InterPro" id="IPR013783">
    <property type="entry name" value="Ig-like_fold"/>
</dbReference>
<dbReference type="PANTHER" id="PTHR12861:SF3">
    <property type="entry name" value="TRANSLOCON-ASSOCIATED PROTEIN SUBUNIT BETA"/>
    <property type="match status" value="1"/>
</dbReference>
<evidence type="ECO:0000313" key="4">
    <source>
        <dbReference type="Proteomes" id="UP000050360"/>
    </source>
</evidence>
<dbReference type="PANTHER" id="PTHR12861">
    <property type="entry name" value="TRANSLOCON-ASSOCIATED PROTEIN, BETA SUBUNIT PRECURSOR TRAP-BETA SIGNAL SEQUENCE RECEPTOR BETA SUBUNIT"/>
    <property type="match status" value="1"/>
</dbReference>
<feature type="transmembrane region" description="Helical" evidence="1">
    <location>
        <begin position="363"/>
        <end position="382"/>
    </location>
</feature>
<dbReference type="EMBL" id="LKCM01000245">
    <property type="protein sequence ID" value="KPQ42273.1"/>
    <property type="molecule type" value="Genomic_DNA"/>
</dbReference>
<accession>A0A0P7ZFE6</accession>
<reference evidence="3 4" key="1">
    <citation type="submission" date="2015-09" db="EMBL/GenBank/DDBJ databases">
        <title>A metagenomics-based metabolic model of nitrate-dependent anaerobic oxidation of methane by Methanoperedens-like archaea.</title>
        <authorList>
            <person name="Arshad A."/>
            <person name="Speth D.R."/>
            <person name="De Graaf R.M."/>
            <person name="Op Den Camp H.J."/>
            <person name="Jetten M.S."/>
            <person name="Welte C.U."/>
        </authorList>
    </citation>
    <scope>NUCLEOTIDE SEQUENCE [LARGE SCALE GENOMIC DNA]</scope>
</reference>
<keyword evidence="1" id="KW-0472">Membrane</keyword>
<sequence length="390" mass="43528">MIPNRKKKHNLMNKFSFLLLFLFISSIPVDALKNESFFLENNTGLDFMTGYYKIEIIEISKPGDMPFVKVNLITGGLTKLYYLRENEDPSINTEPFNKINLNSSFITTTVAKISVEYPDNWGSPIKYNIEIPVVAEKIPEIVLTKSVDKTTLNKGDVVEFKLILENTGNGTAYNLTMEDRFPPGFTSAPGSRFPPLVQGELKAGERLELLFALKAVEPGSYNIEPTIVKYSSKSAQSNPVSLTVLEDKKEKSSLVTVITLDKVNIFAGEPIKAIVKITNKGNVSAESILIKGTVPKGMEVIEGDLRQAYTKIEPDESEEYSATLKAVESGNYSIQLKTSYSDDMTGSSANSDTIIVTGKEKNYLYILIPVIMIIVGIVLFIMKRHREYRF</sequence>
<comment type="caution">
    <text evidence="3">The sequence shown here is derived from an EMBL/GenBank/DDBJ whole genome shotgun (WGS) entry which is preliminary data.</text>
</comment>